<evidence type="ECO:0000313" key="2">
    <source>
        <dbReference type="Proteomes" id="UP001150238"/>
    </source>
</evidence>
<dbReference type="Proteomes" id="UP001150238">
    <property type="component" value="Unassembled WGS sequence"/>
</dbReference>
<dbReference type="AlphaFoldDB" id="A0A9W9E0H8"/>
<organism evidence="1 2">
    <name type="scientific">Lentinula lateritia</name>
    <dbReference type="NCBI Taxonomy" id="40482"/>
    <lineage>
        <taxon>Eukaryota</taxon>
        <taxon>Fungi</taxon>
        <taxon>Dikarya</taxon>
        <taxon>Basidiomycota</taxon>
        <taxon>Agaricomycotina</taxon>
        <taxon>Agaricomycetes</taxon>
        <taxon>Agaricomycetidae</taxon>
        <taxon>Agaricales</taxon>
        <taxon>Marasmiineae</taxon>
        <taxon>Omphalotaceae</taxon>
        <taxon>Lentinula</taxon>
    </lineage>
</organism>
<sequence>MESLKAKDAWRQFVIQTKQKLLQKDIVHVFDVDAKWFIKVKMNAFILGDIQTVAKDAKEYWKNIKLGELTENKEAKGVLIDFPCKILTDSEWRSLSLGEISETASELPALTRGEEGPKFGEAAAEEKLGDVDMLRTVHDKSLGEERVHFQAFLRDVIWTALHSNKIVNCLDITIERTGHSMELLDTDRVAVNYVRNMPIVCFIADGIVFTDWGLLATRNAFHRHHIDGGRSGTEVAVVAGTKVWIVSHLKSPACWGRWFGGDFDEVE</sequence>
<reference evidence="1" key="1">
    <citation type="submission" date="2022-08" db="EMBL/GenBank/DDBJ databases">
        <authorList>
            <consortium name="DOE Joint Genome Institute"/>
            <person name="Min B."/>
            <person name="Riley R."/>
            <person name="Sierra-Patev S."/>
            <person name="Naranjo-Ortiz M."/>
            <person name="Looney B."/>
            <person name="Konkel Z."/>
            <person name="Slot J.C."/>
            <person name="Sakamoto Y."/>
            <person name="Steenwyk J.L."/>
            <person name="Rokas A."/>
            <person name="Carro J."/>
            <person name="Camarero S."/>
            <person name="Ferreira P."/>
            <person name="Molpeceres G."/>
            <person name="Ruiz-Duenas F.J."/>
            <person name="Serrano A."/>
            <person name="Henrissat B."/>
            <person name="Drula E."/>
            <person name="Hughes K.W."/>
            <person name="Mata J.L."/>
            <person name="Ishikawa N.K."/>
            <person name="Vargas-Isla R."/>
            <person name="Ushijima S."/>
            <person name="Smith C.A."/>
            <person name="Ahrendt S."/>
            <person name="Andreopoulos W."/>
            <person name="He G."/>
            <person name="Labutti K."/>
            <person name="Lipzen A."/>
            <person name="Ng V."/>
            <person name="Sandor L."/>
            <person name="Barry K."/>
            <person name="Martinez A.T."/>
            <person name="Xiao Y."/>
            <person name="Gibbons J.G."/>
            <person name="Terashima K."/>
            <person name="Hibbett D.S."/>
            <person name="Grigoriev I.V."/>
        </authorList>
    </citation>
    <scope>NUCLEOTIDE SEQUENCE</scope>
    <source>
        <strain evidence="1">Sp2 HRB7682 ss15</strain>
    </source>
</reference>
<name>A0A9W9E0H8_9AGAR</name>
<proteinExistence type="predicted"/>
<reference evidence="1" key="2">
    <citation type="journal article" date="2023" name="Proc. Natl. Acad. Sci. U.S.A.">
        <title>A global phylogenomic analysis of the shiitake genus Lentinula.</title>
        <authorList>
            <person name="Sierra-Patev S."/>
            <person name="Min B."/>
            <person name="Naranjo-Ortiz M."/>
            <person name="Looney B."/>
            <person name="Konkel Z."/>
            <person name="Slot J.C."/>
            <person name="Sakamoto Y."/>
            <person name="Steenwyk J.L."/>
            <person name="Rokas A."/>
            <person name="Carro J."/>
            <person name="Camarero S."/>
            <person name="Ferreira P."/>
            <person name="Molpeceres G."/>
            <person name="Ruiz-Duenas F.J."/>
            <person name="Serrano A."/>
            <person name="Henrissat B."/>
            <person name="Drula E."/>
            <person name="Hughes K.W."/>
            <person name="Mata J.L."/>
            <person name="Ishikawa N.K."/>
            <person name="Vargas-Isla R."/>
            <person name="Ushijima S."/>
            <person name="Smith C.A."/>
            <person name="Donoghue J."/>
            <person name="Ahrendt S."/>
            <person name="Andreopoulos W."/>
            <person name="He G."/>
            <person name="LaButti K."/>
            <person name="Lipzen A."/>
            <person name="Ng V."/>
            <person name="Riley R."/>
            <person name="Sandor L."/>
            <person name="Barry K."/>
            <person name="Martinez A.T."/>
            <person name="Xiao Y."/>
            <person name="Gibbons J.G."/>
            <person name="Terashima K."/>
            <person name="Grigoriev I.V."/>
            <person name="Hibbett D."/>
        </authorList>
    </citation>
    <scope>NUCLEOTIDE SEQUENCE</scope>
    <source>
        <strain evidence="1">Sp2 HRB7682 ss15</strain>
    </source>
</reference>
<evidence type="ECO:0000313" key="1">
    <source>
        <dbReference type="EMBL" id="KAJ4493519.1"/>
    </source>
</evidence>
<accession>A0A9W9E0H8</accession>
<dbReference type="EMBL" id="JANVFS010000003">
    <property type="protein sequence ID" value="KAJ4493519.1"/>
    <property type="molecule type" value="Genomic_DNA"/>
</dbReference>
<protein>
    <submittedName>
        <fullName evidence="1">Uncharacterized protein</fullName>
    </submittedName>
</protein>
<comment type="caution">
    <text evidence="1">The sequence shown here is derived from an EMBL/GenBank/DDBJ whole genome shotgun (WGS) entry which is preliminary data.</text>
</comment>
<gene>
    <name evidence="1" type="ORF">C8J55DRAFT_554955</name>
</gene>